<dbReference type="EMBL" id="CYGX02000005">
    <property type="protein sequence ID" value="SIT35527.1"/>
    <property type="molecule type" value="Genomic_DNA"/>
</dbReference>
<dbReference type="InterPro" id="IPR036610">
    <property type="entry name" value="PEBP-like_sf"/>
</dbReference>
<dbReference type="InterPro" id="IPR005247">
    <property type="entry name" value="YbhB_YbcL/LppC-like"/>
</dbReference>
<proteinExistence type="predicted"/>
<dbReference type="Pfam" id="PF01161">
    <property type="entry name" value="PBP"/>
    <property type="match status" value="1"/>
</dbReference>
<evidence type="ECO:0008006" key="3">
    <source>
        <dbReference type="Google" id="ProtNLM"/>
    </source>
</evidence>
<dbReference type="InterPro" id="IPR008914">
    <property type="entry name" value="PEBP"/>
</dbReference>
<dbReference type="Proteomes" id="UP000187012">
    <property type="component" value="Unassembled WGS sequence"/>
</dbReference>
<dbReference type="PANTHER" id="PTHR30289:SF1">
    <property type="entry name" value="PEBP (PHOSPHATIDYLETHANOLAMINE-BINDING PROTEIN) FAMILY PROTEIN"/>
    <property type="match status" value="1"/>
</dbReference>
<evidence type="ECO:0000313" key="2">
    <source>
        <dbReference type="Proteomes" id="UP000187012"/>
    </source>
</evidence>
<sequence>MMTRSELGVARRLLSVGVCGVLAVATAQLEAADAAEAFAVASPGLADGGTLPSTHAASANQCGGGNVSPALQWHNTPSGTKSFAVTLFDPDGAKGLGVVHWIVYGIAPSTTGLAAGAAAPPGSVAGTNRTGGPGYFGPCPPVGDVPHHYMAQVYALDLPPDALPAGLTRDALHAAIKDHVLATSSTVLRYGR</sequence>
<dbReference type="SUPFAM" id="SSF49777">
    <property type="entry name" value="PEBP-like"/>
    <property type="match status" value="1"/>
</dbReference>
<name>A0A1N7RLH1_9BURK</name>
<dbReference type="PANTHER" id="PTHR30289">
    <property type="entry name" value="UNCHARACTERIZED PROTEIN YBCL-RELATED"/>
    <property type="match status" value="1"/>
</dbReference>
<accession>A0A1N7RLH1</accession>
<dbReference type="STRING" id="1247936.BN2475_50075"/>
<gene>
    <name evidence="1" type="ORF">BN2475_50075</name>
</gene>
<dbReference type="Gene3D" id="3.90.280.10">
    <property type="entry name" value="PEBP-like"/>
    <property type="match status" value="1"/>
</dbReference>
<dbReference type="NCBIfam" id="TIGR00481">
    <property type="entry name" value="YbhB/YbcL family Raf kinase inhibitor-like protein"/>
    <property type="match status" value="1"/>
</dbReference>
<organism evidence="1 2">
    <name type="scientific">Paraburkholderia ribeironis</name>
    <dbReference type="NCBI Taxonomy" id="1247936"/>
    <lineage>
        <taxon>Bacteria</taxon>
        <taxon>Pseudomonadati</taxon>
        <taxon>Pseudomonadota</taxon>
        <taxon>Betaproteobacteria</taxon>
        <taxon>Burkholderiales</taxon>
        <taxon>Burkholderiaceae</taxon>
        <taxon>Paraburkholderia</taxon>
    </lineage>
</organism>
<dbReference type="CDD" id="cd00865">
    <property type="entry name" value="PEBP_bact_arch"/>
    <property type="match status" value="1"/>
</dbReference>
<keyword evidence="2" id="KW-1185">Reference proteome</keyword>
<dbReference type="AlphaFoldDB" id="A0A1N7RLH1"/>
<evidence type="ECO:0000313" key="1">
    <source>
        <dbReference type="EMBL" id="SIT35527.1"/>
    </source>
</evidence>
<protein>
    <recommendedName>
        <fullName evidence="3">PEBP family protein</fullName>
    </recommendedName>
</protein>
<reference evidence="1 2" key="1">
    <citation type="submission" date="2016-12" db="EMBL/GenBank/DDBJ databases">
        <authorList>
            <person name="Song W.-J."/>
            <person name="Kurnit D.M."/>
        </authorList>
    </citation>
    <scope>NUCLEOTIDE SEQUENCE [LARGE SCALE GENOMIC DNA]</scope>
    <source>
        <strain evidence="1 2">STM7296</strain>
    </source>
</reference>